<dbReference type="Pfam" id="PF16220">
    <property type="entry name" value="DUF4880"/>
    <property type="match status" value="1"/>
</dbReference>
<dbReference type="InterPro" id="IPR006860">
    <property type="entry name" value="FecR"/>
</dbReference>
<comment type="caution">
    <text evidence="3">The sequence shown here is derived from an EMBL/GenBank/DDBJ whole genome shotgun (WGS) entry which is preliminary data.</text>
</comment>
<reference evidence="3 4" key="1">
    <citation type="submission" date="2017-06" db="EMBL/GenBank/DDBJ databases">
        <title>Herbaspirillum phytohormonus sp. nov., isolated from the root nodule of Robinia pseudoacacia in lead-zinc mine.</title>
        <authorList>
            <person name="Fan M."/>
            <person name="Lin Y."/>
        </authorList>
    </citation>
    <scope>NUCLEOTIDE SEQUENCE [LARGE SCALE GENOMIC DNA]</scope>
    <source>
        <strain evidence="3 4">HZ10</strain>
    </source>
</reference>
<feature type="domain" description="FecR protein" evidence="1">
    <location>
        <begin position="131"/>
        <end position="221"/>
    </location>
</feature>
<organism evidence="3 4">
    <name type="scientific">Herbaspirillum robiniae</name>
    <dbReference type="NCBI Taxonomy" id="2014887"/>
    <lineage>
        <taxon>Bacteria</taxon>
        <taxon>Pseudomonadati</taxon>
        <taxon>Pseudomonadota</taxon>
        <taxon>Betaproteobacteria</taxon>
        <taxon>Burkholderiales</taxon>
        <taxon>Oxalobacteraceae</taxon>
        <taxon>Herbaspirillum</taxon>
    </lineage>
</organism>
<dbReference type="PANTHER" id="PTHR30273:SF2">
    <property type="entry name" value="PROTEIN FECR"/>
    <property type="match status" value="1"/>
</dbReference>
<accession>A0A246WNB0</accession>
<dbReference type="Proteomes" id="UP000197596">
    <property type="component" value="Unassembled WGS sequence"/>
</dbReference>
<dbReference type="RefSeq" id="WP_088751911.1">
    <property type="nucleotide sequence ID" value="NZ_NJGU01000009.1"/>
</dbReference>
<feature type="domain" description="FecR N-terminal" evidence="2">
    <location>
        <begin position="18"/>
        <end position="58"/>
    </location>
</feature>
<dbReference type="EMBL" id="NJGU01000009">
    <property type="protein sequence ID" value="OWY27767.1"/>
    <property type="molecule type" value="Genomic_DNA"/>
</dbReference>
<dbReference type="Pfam" id="PF04773">
    <property type="entry name" value="FecR"/>
    <property type="match status" value="1"/>
</dbReference>
<evidence type="ECO:0000313" key="4">
    <source>
        <dbReference type="Proteomes" id="UP000197596"/>
    </source>
</evidence>
<proteinExistence type="predicted"/>
<dbReference type="Gene3D" id="2.60.120.1440">
    <property type="match status" value="1"/>
</dbReference>
<evidence type="ECO:0008006" key="5">
    <source>
        <dbReference type="Google" id="ProtNLM"/>
    </source>
</evidence>
<dbReference type="InterPro" id="IPR012373">
    <property type="entry name" value="Ferrdict_sens_TM"/>
</dbReference>
<dbReference type="PANTHER" id="PTHR30273">
    <property type="entry name" value="PERIPLASMIC SIGNAL SENSOR AND SIGMA FACTOR ACTIVATOR FECR-RELATED"/>
    <property type="match status" value="1"/>
</dbReference>
<evidence type="ECO:0000313" key="3">
    <source>
        <dbReference type="EMBL" id="OWY27767.1"/>
    </source>
</evidence>
<protein>
    <recommendedName>
        <fullName evidence="5">Fe2+-dicitrate sensor protein</fullName>
    </recommendedName>
</protein>
<dbReference type="PIRSF" id="PIRSF018266">
    <property type="entry name" value="FecR"/>
    <property type="match status" value="1"/>
</dbReference>
<dbReference type="GO" id="GO:0016989">
    <property type="term" value="F:sigma factor antagonist activity"/>
    <property type="evidence" value="ECO:0007669"/>
    <property type="project" value="TreeGrafter"/>
</dbReference>
<gene>
    <name evidence="3" type="ORF">CEJ42_16895</name>
</gene>
<dbReference type="InterPro" id="IPR032623">
    <property type="entry name" value="FecR_N"/>
</dbReference>
<evidence type="ECO:0000259" key="2">
    <source>
        <dbReference type="Pfam" id="PF16220"/>
    </source>
</evidence>
<dbReference type="AlphaFoldDB" id="A0A246WNB0"/>
<sequence>MKANAEHAAGALDNPVAEQAIEWMVLFRSGEATPEDYRRFGAWSAADPRHAQAWERMQGVLQRSFAPVRSAQARSPGQAGAVERVMLRPPTSSTSPERRKMLRRTLAFAGAGVATGLLLHRTWPLDMLGADLRTGTGERKTFTLPDGSRLTLNARSAADVDFSAGLRRVRLRQGELIAAVAADAARPFIVQTPHGTARALGTRYLVRREAERTLALVLEHSIRVRDGEGVGEQVLTRGEAAWYRAGAIERVVGDVSGRAAWADGMLVANEESLADVVAALRPYRKGFIRLSPEAARLRVLGAFPLDDTDNVLSSLEQTMPLRIRRYGDLLVSIDVK</sequence>
<evidence type="ECO:0000259" key="1">
    <source>
        <dbReference type="Pfam" id="PF04773"/>
    </source>
</evidence>
<name>A0A246WNB0_9BURK</name>